<name>A0A6A6LZB9_HEVBR</name>
<reference evidence="1 3" key="1">
    <citation type="journal article" date="2020" name="Mol. Plant">
        <title>The Chromosome-Based Rubber Tree Genome Provides New Insights into Spurge Genome Evolution and Rubber Biosynthesis.</title>
        <authorList>
            <person name="Liu J."/>
            <person name="Shi C."/>
            <person name="Shi C.C."/>
            <person name="Li W."/>
            <person name="Zhang Q.J."/>
            <person name="Zhang Y."/>
            <person name="Li K."/>
            <person name="Lu H.F."/>
            <person name="Shi C."/>
            <person name="Zhu S.T."/>
            <person name="Xiao Z.Y."/>
            <person name="Nan H."/>
            <person name="Yue Y."/>
            <person name="Zhu X.G."/>
            <person name="Wu Y."/>
            <person name="Hong X.N."/>
            <person name="Fan G.Y."/>
            <person name="Tong Y."/>
            <person name="Zhang D."/>
            <person name="Mao C.L."/>
            <person name="Liu Y.L."/>
            <person name="Hao S.J."/>
            <person name="Liu W.Q."/>
            <person name="Lv M.Q."/>
            <person name="Zhang H.B."/>
            <person name="Liu Y."/>
            <person name="Hu-Tang G.R."/>
            <person name="Wang J.P."/>
            <person name="Wang J.H."/>
            <person name="Sun Y.H."/>
            <person name="Ni S.B."/>
            <person name="Chen W.B."/>
            <person name="Zhang X.C."/>
            <person name="Jiao Y.N."/>
            <person name="Eichler E.E."/>
            <person name="Li G.H."/>
            <person name="Liu X."/>
            <person name="Gao L.Z."/>
        </authorList>
    </citation>
    <scope>NUCLEOTIDE SEQUENCE [LARGE SCALE GENOMIC DNA]</scope>
    <source>
        <strain evidence="3">cv. GT1</strain>
        <tissue evidence="1">Leaf</tissue>
    </source>
</reference>
<dbReference type="Proteomes" id="UP000467840">
    <property type="component" value="Chromosome 9"/>
</dbReference>
<evidence type="ECO:0000313" key="2">
    <source>
        <dbReference type="EMBL" id="KAF2305722.1"/>
    </source>
</evidence>
<accession>A0A6A6LZB9</accession>
<dbReference type="AlphaFoldDB" id="A0A6A6LZB9"/>
<proteinExistence type="predicted"/>
<dbReference type="EMBL" id="JAAGAX010000008">
    <property type="protein sequence ID" value="KAF2305722.1"/>
    <property type="molecule type" value="Genomic_DNA"/>
</dbReference>
<evidence type="ECO:0000313" key="1">
    <source>
        <dbReference type="EMBL" id="KAF2305715.1"/>
    </source>
</evidence>
<evidence type="ECO:0000313" key="3">
    <source>
        <dbReference type="Proteomes" id="UP000467840"/>
    </source>
</evidence>
<comment type="caution">
    <text evidence="1">The sequence shown here is derived from an EMBL/GenBank/DDBJ whole genome shotgun (WGS) entry which is preliminary data.</text>
</comment>
<gene>
    <name evidence="1" type="ORF">GH714_007730</name>
    <name evidence="2" type="ORF">GH714_007776</name>
</gene>
<sequence>MSQVLSQWKGKFLEEATWIDSVDIYNQFPGFRLKDKANIQQGGNDMDTSQQVGLGMLRVYTRRKKTPEDGIGMENSRKKVLQGRMSGAKPTTYQVLMQPVSLIKDPGIKFETRARVIIFDIAASEADSALLRRLSSLVPHTGDHPHRPLSREHGLMSWPESFYKAKLHKQNLENERANSLPAKAMQLSIFGSMVEQEWCAHRPSSSLVKRSRSMPFSRAASHQGHPLVSVRSEGSSTLRKNLQGVNAFIDVPAPP</sequence>
<protein>
    <submittedName>
        <fullName evidence="1">Uncharacterized protein</fullName>
    </submittedName>
</protein>
<organism evidence="1 3">
    <name type="scientific">Hevea brasiliensis</name>
    <name type="common">Para rubber tree</name>
    <name type="synonym">Siphonia brasiliensis</name>
    <dbReference type="NCBI Taxonomy" id="3981"/>
    <lineage>
        <taxon>Eukaryota</taxon>
        <taxon>Viridiplantae</taxon>
        <taxon>Streptophyta</taxon>
        <taxon>Embryophyta</taxon>
        <taxon>Tracheophyta</taxon>
        <taxon>Spermatophyta</taxon>
        <taxon>Magnoliopsida</taxon>
        <taxon>eudicotyledons</taxon>
        <taxon>Gunneridae</taxon>
        <taxon>Pentapetalae</taxon>
        <taxon>rosids</taxon>
        <taxon>fabids</taxon>
        <taxon>Malpighiales</taxon>
        <taxon>Euphorbiaceae</taxon>
        <taxon>Crotonoideae</taxon>
        <taxon>Micrandreae</taxon>
        <taxon>Hevea</taxon>
    </lineage>
</organism>
<keyword evidence="3" id="KW-1185">Reference proteome</keyword>
<dbReference type="EMBL" id="JAAGAX010000008">
    <property type="protein sequence ID" value="KAF2305715.1"/>
    <property type="molecule type" value="Genomic_DNA"/>
</dbReference>